<dbReference type="EC" id="6.5.1.1" evidence="1"/>
<keyword evidence="4" id="KW-1185">Reference proteome</keyword>
<evidence type="ECO:0000313" key="3">
    <source>
        <dbReference type="EMBL" id="MBB4192815.1"/>
    </source>
</evidence>
<protein>
    <recommendedName>
        <fullName evidence="1">DNA ligase (ATP)</fullName>
        <ecNumber evidence="1">6.5.1.1</ecNumber>
    </recommendedName>
</protein>
<accession>A0A7W6QA60</accession>
<sequence length="173" mass="19154">MPPGGEEAIRLSEEIEADGETLLRIACEHGLEGIIAKDRNSTYRGGRYGDWLKIKCIQSDGFAIIGYQKSSSAFGNIGALLLAARKDGKLVYVGSVGTGFKADQAMQLRATMDKMKVSAPAVRYTGRRKNLIWIKPTLVAEIEYRSWTHDGKLRHPSYKGLRDPADNSAIYEF</sequence>
<dbReference type="AlphaFoldDB" id="A0A7W6QA60"/>
<proteinExistence type="predicted"/>
<gene>
    <name evidence="3" type="ORF">GGD53_002975</name>
</gene>
<dbReference type="Proteomes" id="UP000524492">
    <property type="component" value="Unassembled WGS sequence"/>
</dbReference>
<dbReference type="Gene3D" id="3.30.1490.70">
    <property type="match status" value="1"/>
</dbReference>
<dbReference type="CDD" id="cd07971">
    <property type="entry name" value="OBF_DNA_ligase_LigD"/>
    <property type="match status" value="1"/>
</dbReference>
<comment type="caution">
    <text evidence="3">The sequence shown here is derived from an EMBL/GenBank/DDBJ whole genome shotgun (WGS) entry which is preliminary data.</text>
</comment>
<dbReference type="GO" id="GO:0006310">
    <property type="term" value="P:DNA recombination"/>
    <property type="evidence" value="ECO:0007669"/>
    <property type="project" value="InterPro"/>
</dbReference>
<reference evidence="3 4" key="1">
    <citation type="submission" date="2020-08" db="EMBL/GenBank/DDBJ databases">
        <title>Genomic Encyclopedia of Type Strains, Phase IV (KMG-V): Genome sequencing to study the core and pangenomes of soil and plant-associated prokaryotes.</title>
        <authorList>
            <person name="Whitman W."/>
        </authorList>
    </citation>
    <scope>NUCLEOTIDE SEQUENCE [LARGE SCALE GENOMIC DNA]</scope>
    <source>
        <strain evidence="3 4">SEMIA 4074</strain>
    </source>
</reference>
<organism evidence="3 4">
    <name type="scientific">Rhizobium aethiopicum</name>
    <dbReference type="NCBI Taxonomy" id="1138170"/>
    <lineage>
        <taxon>Bacteria</taxon>
        <taxon>Pseudomonadati</taxon>
        <taxon>Pseudomonadota</taxon>
        <taxon>Alphaproteobacteria</taxon>
        <taxon>Hyphomicrobiales</taxon>
        <taxon>Rhizobiaceae</taxon>
        <taxon>Rhizobium/Agrobacterium group</taxon>
        <taxon>Rhizobium</taxon>
    </lineage>
</organism>
<dbReference type="SUPFAM" id="SSF56091">
    <property type="entry name" value="DNA ligase/mRNA capping enzyme, catalytic domain"/>
    <property type="match status" value="1"/>
</dbReference>
<dbReference type="GO" id="GO:0006281">
    <property type="term" value="P:DNA repair"/>
    <property type="evidence" value="ECO:0007669"/>
    <property type="project" value="InterPro"/>
</dbReference>
<dbReference type="EMBL" id="JACIFV010000009">
    <property type="protein sequence ID" value="MBB4192815.1"/>
    <property type="molecule type" value="Genomic_DNA"/>
</dbReference>
<dbReference type="SUPFAM" id="SSF50249">
    <property type="entry name" value="Nucleic acid-binding proteins"/>
    <property type="match status" value="1"/>
</dbReference>
<evidence type="ECO:0000256" key="1">
    <source>
        <dbReference type="ARBA" id="ARBA00012727"/>
    </source>
</evidence>
<feature type="domain" description="DNA ligase ATP-dependent C-terminal" evidence="2">
    <location>
        <begin position="75"/>
        <end position="163"/>
    </location>
</feature>
<evidence type="ECO:0000313" key="4">
    <source>
        <dbReference type="Proteomes" id="UP000524492"/>
    </source>
</evidence>
<dbReference type="GO" id="GO:0003910">
    <property type="term" value="F:DNA ligase (ATP) activity"/>
    <property type="evidence" value="ECO:0007669"/>
    <property type="project" value="UniProtKB-EC"/>
</dbReference>
<dbReference type="Pfam" id="PF04679">
    <property type="entry name" value="DNA_ligase_A_C"/>
    <property type="match status" value="1"/>
</dbReference>
<keyword evidence="3" id="KW-0436">Ligase</keyword>
<evidence type="ECO:0000259" key="2">
    <source>
        <dbReference type="Pfam" id="PF04679"/>
    </source>
</evidence>
<dbReference type="InterPro" id="IPR012309">
    <property type="entry name" value="DNA_ligase_ATP-dep_C"/>
</dbReference>
<dbReference type="Gene3D" id="2.40.50.140">
    <property type="entry name" value="Nucleic acid-binding proteins"/>
    <property type="match status" value="1"/>
</dbReference>
<name>A0A7W6QA60_9HYPH</name>
<dbReference type="InterPro" id="IPR012340">
    <property type="entry name" value="NA-bd_OB-fold"/>
</dbReference>